<feature type="compositionally biased region" description="Polar residues" evidence="1">
    <location>
        <begin position="404"/>
        <end position="415"/>
    </location>
</feature>
<feature type="compositionally biased region" description="Polar residues" evidence="1">
    <location>
        <begin position="299"/>
        <end position="311"/>
    </location>
</feature>
<dbReference type="STRING" id="1441469.A0A225AQT6"/>
<evidence type="ECO:0000313" key="3">
    <source>
        <dbReference type="Proteomes" id="UP000214365"/>
    </source>
</evidence>
<sequence>MRNPQEPGDQSPMSRSRSVSISSDAGPKISLSSPPPVDPRPAFIAASSAAQIISADMEQYELGSGSGDDISFTSNGLVLLNGFLDYLLFSFLASAKSTQLSALRPAIADVLKPRLAREVVSTADEELREYMGGGEEDELQEFRGGRAPHGEFDLVRAWKLARLRCMVYTRLGDLEEEEEDEYIAREGLDEAGGAPRRFSGHAGNITPAAAIFLTSIIENIGEHALAVACENTRNRYYTAARLAPKSSIADEAGNKIIVDESDMEKLALNPTLGRLWRTWKKGIRAPTLSRAFSRESFTRRSNASNKGSVNTPEELAGPESRIYPHVDKEEESRSKSVEPADIALPMNDDDIKDIENPGLLDMEEAEPMQAAIAQKVRPRSLIVSRSGAMTPTSPSSRSPGTWPATNSPQHARSQSVPIHIVDIIKSIDHDKSLGTVTEDEVVPTEASLPNNKGEEITSHPCQNEASDNLVDGSEVQPQVIYHQKASTEKGSENDEDRHPPEDEVVEGQGTYQRPSLNNLSLQRPKRKVSRDTAAKKEAVAALSIEVAENQSGHRDDHQPLMQGAAIVQDASSSTRRNATPAGDSFHLHIHSEKSENISHGSAPTSHPRQLDTNIEPPTKENANNLPRDSFNTSRHTSSLYSESIGAPHSTSDDSEGSVYRSIPSRAASRAASHATSIRSQPRQDEHSTPRERVAIQRVHVGSSTSQASIRSRRSGSISDKRPVTSGSATSSVSTKLKVLIGRHPTDAEVPLPAPPRRSSDASKFTSDDADETTLDQLIKSDETIRFTLTPRTMREIELPGSPRWNTARNDIHNDRTDTSDLADFFRNTAPPGEPLPSPRVAIGRDLPTPHMKPSSPAVDGLQIQPKAETLSEKSSPISVHPLTSPVSDVSNRSRTTMHQARGPRATGDSVREFAQFIRSTGPGVATPSDPNSRLPGGNSTHAHLRDGSDSIVSSSRPDTAHSGSSRATAKPRESYNSARKNGPRLQARDASGYNGAKTSDLIDFIREGPPGASTHRIPRTVAPFRNTMDSEDLLLMDTVRDNDARITPSLASTGAESTSSLRSPLLAQYNASNAPPIPARKRRGPRDPYAIDDLDDEGLEEASGTAKISKAPRAEESLLDFLNSVPPPPTSQKAPEPFILSSHPMPSSGQFTPNTRGRFRRNTFVDKLPGPTLKKSMTSMRSAKLSSKPQISQPVQQSSWRPPVPMVPKLNGQLNSQFNFGQASAFQPSGPQLYSTPKTETGALADFLRNTGPPESMTRASSTFSEDKKDSSFSRFFRRKRLEA</sequence>
<gene>
    <name evidence="2" type="ORF">UA08_00457</name>
</gene>
<organism evidence="2 3">
    <name type="scientific">Talaromyces atroroseus</name>
    <dbReference type="NCBI Taxonomy" id="1441469"/>
    <lineage>
        <taxon>Eukaryota</taxon>
        <taxon>Fungi</taxon>
        <taxon>Dikarya</taxon>
        <taxon>Ascomycota</taxon>
        <taxon>Pezizomycotina</taxon>
        <taxon>Eurotiomycetes</taxon>
        <taxon>Eurotiomycetidae</taxon>
        <taxon>Eurotiales</taxon>
        <taxon>Trichocomaceae</taxon>
        <taxon>Talaromyces</taxon>
        <taxon>Talaromyces sect. Trachyspermi</taxon>
    </lineage>
</organism>
<feature type="compositionally biased region" description="Low complexity" evidence="1">
    <location>
        <begin position="390"/>
        <end position="403"/>
    </location>
</feature>
<comment type="caution">
    <text evidence="2">The sequence shown here is derived from an EMBL/GenBank/DDBJ whole genome shotgun (WGS) entry which is preliminary data.</text>
</comment>
<feature type="region of interest" description="Disordered" evidence="1">
    <location>
        <begin position="1069"/>
        <end position="1273"/>
    </location>
</feature>
<dbReference type="EMBL" id="LFMY01000001">
    <property type="protein sequence ID" value="OKL63981.1"/>
    <property type="molecule type" value="Genomic_DNA"/>
</dbReference>
<feature type="compositionally biased region" description="Low complexity" evidence="1">
    <location>
        <begin position="11"/>
        <end position="23"/>
    </location>
</feature>
<name>A0A225AQT6_TALAT</name>
<feature type="compositionally biased region" description="Basic and acidic residues" evidence="1">
    <location>
        <begin position="529"/>
        <end position="538"/>
    </location>
</feature>
<dbReference type="RefSeq" id="XP_020124102.1">
    <property type="nucleotide sequence ID" value="XM_020260265.1"/>
</dbReference>
<feature type="compositionally biased region" description="Low complexity" evidence="1">
    <location>
        <begin position="660"/>
        <end position="679"/>
    </location>
</feature>
<accession>A0A225AQT6</accession>
<dbReference type="GeneID" id="31000212"/>
<dbReference type="OrthoDB" id="5382203at2759"/>
<feature type="compositionally biased region" description="Polar residues" evidence="1">
    <location>
        <begin position="509"/>
        <end position="521"/>
    </location>
</feature>
<feature type="compositionally biased region" description="Polar residues" evidence="1">
    <location>
        <begin position="1175"/>
        <end position="1200"/>
    </location>
</feature>
<feature type="compositionally biased region" description="Basic and acidic residues" evidence="1">
    <location>
        <begin position="681"/>
        <end position="694"/>
    </location>
</feature>
<feature type="compositionally biased region" description="Polar residues" evidence="1">
    <location>
        <begin position="620"/>
        <end position="641"/>
    </location>
</feature>
<feature type="region of interest" description="Disordered" evidence="1">
    <location>
        <begin position="868"/>
        <end position="996"/>
    </location>
</feature>
<feature type="compositionally biased region" description="Basic and acidic residues" evidence="1">
    <location>
        <begin position="585"/>
        <end position="596"/>
    </location>
</feature>
<feature type="region of interest" description="Disordered" evidence="1">
    <location>
        <begin position="1"/>
        <end position="37"/>
    </location>
</feature>
<feature type="compositionally biased region" description="Polar residues" evidence="1">
    <location>
        <begin position="884"/>
        <end position="898"/>
    </location>
</feature>
<feature type="compositionally biased region" description="Polar residues" evidence="1">
    <location>
        <begin position="950"/>
        <end position="967"/>
    </location>
</feature>
<feature type="compositionally biased region" description="Basic and acidic residues" evidence="1">
    <location>
        <begin position="485"/>
        <end position="501"/>
    </location>
</feature>
<keyword evidence="3" id="KW-1185">Reference proteome</keyword>
<feature type="region of interest" description="Disordered" evidence="1">
    <location>
        <begin position="385"/>
        <end position="415"/>
    </location>
</feature>
<reference evidence="2 3" key="1">
    <citation type="submission" date="2015-06" db="EMBL/GenBank/DDBJ databases">
        <title>Talaromyces atroroseus IBT 11181 draft genome.</title>
        <authorList>
            <person name="Rasmussen K.B."/>
            <person name="Rasmussen S."/>
            <person name="Petersen B."/>
            <person name="Sicheritz-Ponten T."/>
            <person name="Mortensen U.H."/>
            <person name="Thrane U."/>
        </authorList>
    </citation>
    <scope>NUCLEOTIDE SEQUENCE [LARGE SCALE GENOMIC DNA]</scope>
    <source>
        <strain evidence="2 3">IBT 11181</strain>
    </source>
</reference>
<evidence type="ECO:0000256" key="1">
    <source>
        <dbReference type="SAM" id="MobiDB-lite"/>
    </source>
</evidence>
<feature type="compositionally biased region" description="Polar residues" evidence="1">
    <location>
        <begin position="1212"/>
        <end position="1239"/>
    </location>
</feature>
<dbReference type="Proteomes" id="UP000214365">
    <property type="component" value="Unassembled WGS sequence"/>
</dbReference>
<feature type="compositionally biased region" description="Acidic residues" evidence="1">
    <location>
        <begin position="1090"/>
        <end position="1100"/>
    </location>
</feature>
<feature type="region of interest" description="Disordered" evidence="1">
    <location>
        <begin position="295"/>
        <end position="339"/>
    </location>
</feature>
<feature type="compositionally biased region" description="Polar residues" evidence="1">
    <location>
        <begin position="1144"/>
        <end position="1155"/>
    </location>
</feature>
<protein>
    <submittedName>
        <fullName evidence="2">Uncharacterized protein</fullName>
    </submittedName>
</protein>
<feature type="region of interest" description="Disordered" evidence="1">
    <location>
        <begin position="436"/>
        <end position="772"/>
    </location>
</feature>
<feature type="compositionally biased region" description="Low complexity" evidence="1">
    <location>
        <begin position="723"/>
        <end position="734"/>
    </location>
</feature>
<proteinExistence type="predicted"/>
<feature type="compositionally biased region" description="Polar residues" evidence="1">
    <location>
        <begin position="597"/>
        <end position="612"/>
    </location>
</feature>
<evidence type="ECO:0000313" key="2">
    <source>
        <dbReference type="EMBL" id="OKL63981.1"/>
    </source>
</evidence>
<feature type="compositionally biased region" description="Basic and acidic residues" evidence="1">
    <location>
        <begin position="322"/>
        <end position="338"/>
    </location>
</feature>